<evidence type="ECO:0000313" key="3">
    <source>
        <dbReference type="Proteomes" id="UP000076858"/>
    </source>
</evidence>
<dbReference type="EMBL" id="LRGB01003275">
    <property type="protein sequence ID" value="KZS03397.1"/>
    <property type="molecule type" value="Genomic_DNA"/>
</dbReference>
<name>A0A164KMT4_9CRUS</name>
<evidence type="ECO:0008006" key="4">
    <source>
        <dbReference type="Google" id="ProtNLM"/>
    </source>
</evidence>
<feature type="transmembrane region" description="Helical" evidence="1">
    <location>
        <begin position="31"/>
        <end position="50"/>
    </location>
</feature>
<keyword evidence="1" id="KW-1133">Transmembrane helix</keyword>
<keyword evidence="3" id="KW-1185">Reference proteome</keyword>
<keyword evidence="1" id="KW-0472">Membrane</keyword>
<dbReference type="AlphaFoldDB" id="A0A164KMT4"/>
<accession>A0A164KMT4</accession>
<organism evidence="2 3">
    <name type="scientific">Daphnia magna</name>
    <dbReference type="NCBI Taxonomy" id="35525"/>
    <lineage>
        <taxon>Eukaryota</taxon>
        <taxon>Metazoa</taxon>
        <taxon>Ecdysozoa</taxon>
        <taxon>Arthropoda</taxon>
        <taxon>Crustacea</taxon>
        <taxon>Branchiopoda</taxon>
        <taxon>Diplostraca</taxon>
        <taxon>Cladocera</taxon>
        <taxon>Anomopoda</taxon>
        <taxon>Daphniidae</taxon>
        <taxon>Daphnia</taxon>
    </lineage>
</organism>
<evidence type="ECO:0000256" key="1">
    <source>
        <dbReference type="SAM" id="Phobius"/>
    </source>
</evidence>
<protein>
    <recommendedName>
        <fullName evidence="4">Transmembrane protein</fullName>
    </recommendedName>
</protein>
<dbReference type="Proteomes" id="UP000076858">
    <property type="component" value="Unassembled WGS sequence"/>
</dbReference>
<reference evidence="2 3" key="1">
    <citation type="submission" date="2016-03" db="EMBL/GenBank/DDBJ databases">
        <title>EvidentialGene: Evidence-directed Construction of Genes on Genomes.</title>
        <authorList>
            <person name="Gilbert D.G."/>
            <person name="Choi J.-H."/>
            <person name="Mockaitis K."/>
            <person name="Colbourne J."/>
            <person name="Pfrender M."/>
        </authorList>
    </citation>
    <scope>NUCLEOTIDE SEQUENCE [LARGE SCALE GENOMIC DNA]</scope>
    <source>
        <strain evidence="2 3">Xinb3</strain>
        <tissue evidence="2">Complete organism</tissue>
    </source>
</reference>
<keyword evidence="1" id="KW-0812">Transmembrane</keyword>
<evidence type="ECO:0000313" key="2">
    <source>
        <dbReference type="EMBL" id="KZS03397.1"/>
    </source>
</evidence>
<comment type="caution">
    <text evidence="2">The sequence shown here is derived from an EMBL/GenBank/DDBJ whole genome shotgun (WGS) entry which is preliminary data.</text>
</comment>
<proteinExistence type="predicted"/>
<gene>
    <name evidence="2" type="ORF">APZ42_033862</name>
</gene>
<sequence>MLRVDESHGQQFFPCRCVDVGVGFRRTLIRFLLNSFMILILILFCFLFRFCVEDCLLLGLVFRF</sequence>